<feature type="region of interest" description="Disordered" evidence="1">
    <location>
        <begin position="211"/>
        <end position="248"/>
    </location>
</feature>
<dbReference type="RefSeq" id="WP_271087506.1">
    <property type="nucleotide sequence ID" value="NZ_JAPJZH010000001.1"/>
</dbReference>
<accession>A0ABT4VH14</accession>
<comment type="caution">
    <text evidence="2">The sequence shown here is derived from an EMBL/GenBank/DDBJ whole genome shotgun (WGS) entry which is preliminary data.</text>
</comment>
<evidence type="ECO:0000256" key="1">
    <source>
        <dbReference type="SAM" id="MobiDB-lite"/>
    </source>
</evidence>
<gene>
    <name evidence="2" type="ORF">OOZ53_01440</name>
</gene>
<proteinExistence type="predicted"/>
<dbReference type="Proteomes" id="UP001148313">
    <property type="component" value="Unassembled WGS sequence"/>
</dbReference>
<evidence type="ECO:0000313" key="2">
    <source>
        <dbReference type="EMBL" id="MDA4843988.1"/>
    </source>
</evidence>
<evidence type="ECO:0008006" key="4">
    <source>
        <dbReference type="Google" id="ProtNLM"/>
    </source>
</evidence>
<protein>
    <recommendedName>
        <fullName evidence="4">SprT-like domain-containing protein</fullName>
    </recommendedName>
</protein>
<evidence type="ECO:0000313" key="3">
    <source>
        <dbReference type="Proteomes" id="UP001148313"/>
    </source>
</evidence>
<name>A0ABT4VH14_9HYPH</name>
<reference evidence="2" key="1">
    <citation type="submission" date="2022-11" db="EMBL/GenBank/DDBJ databases">
        <title>Hoeflea poritis sp. nov., isolated from scleractinian coral Porites lutea.</title>
        <authorList>
            <person name="Zhang G."/>
            <person name="Wei Q."/>
            <person name="Cai L."/>
        </authorList>
    </citation>
    <scope>NUCLEOTIDE SEQUENCE</scope>
    <source>
        <strain evidence="2">E7-10</strain>
    </source>
</reference>
<organism evidence="2 3">
    <name type="scientific">Hoeflea poritis</name>
    <dbReference type="NCBI Taxonomy" id="2993659"/>
    <lineage>
        <taxon>Bacteria</taxon>
        <taxon>Pseudomonadati</taxon>
        <taxon>Pseudomonadota</taxon>
        <taxon>Alphaproteobacteria</taxon>
        <taxon>Hyphomicrobiales</taxon>
        <taxon>Rhizobiaceae</taxon>
        <taxon>Hoeflea</taxon>
    </lineage>
</organism>
<sequence length="303" mass="35035">MADPEITGSKDLLRSFFYLYDKSEKFRELFNDPEWKNRNFKKIELIWRNGPRNPYAPNSYAASSRLVGDGPDRIWRIEVNWNLMGRISDDNVANSELNHNRTVTLEETIAHEVAHALFPSRSYGDFLSKIREREGAVIDIVNGIRRDLRLRERQIKDPKKDLRFHYKKPKHYNEPWVEGVYTKEENIRRTTGWRAHPVLAPANYESKLWKRRGEGGDSKEAQPETRPKSTTLRGQEPVSEPPRLQLDPTVHRLLSGDLSALDPENGPFSPNLLRMLMGGNVPRVKGATRLHDIARPPANRVGR</sequence>
<feature type="compositionally biased region" description="Basic and acidic residues" evidence="1">
    <location>
        <begin position="211"/>
        <end position="227"/>
    </location>
</feature>
<dbReference type="EMBL" id="JAPJZH010000001">
    <property type="protein sequence ID" value="MDA4843988.1"/>
    <property type="molecule type" value="Genomic_DNA"/>
</dbReference>
<keyword evidence="3" id="KW-1185">Reference proteome</keyword>